<dbReference type="EMBL" id="HBUE01047877">
    <property type="protein sequence ID" value="CAG6463379.1"/>
    <property type="molecule type" value="Transcribed_RNA"/>
</dbReference>
<name>A0A8D8FAX4_CULPI</name>
<dbReference type="AlphaFoldDB" id="A0A8D8FAX4"/>
<reference evidence="1" key="1">
    <citation type="submission" date="2021-05" db="EMBL/GenBank/DDBJ databases">
        <authorList>
            <person name="Alioto T."/>
            <person name="Alioto T."/>
            <person name="Gomez Garrido J."/>
        </authorList>
    </citation>
    <scope>NUCLEOTIDE SEQUENCE</scope>
</reference>
<proteinExistence type="predicted"/>
<protein>
    <submittedName>
        <fullName evidence="1">(northern house mosquito) hypothetical protein</fullName>
    </submittedName>
</protein>
<evidence type="ECO:0000313" key="1">
    <source>
        <dbReference type="EMBL" id="CAG6463379.1"/>
    </source>
</evidence>
<organism evidence="1">
    <name type="scientific">Culex pipiens</name>
    <name type="common">House mosquito</name>
    <dbReference type="NCBI Taxonomy" id="7175"/>
    <lineage>
        <taxon>Eukaryota</taxon>
        <taxon>Metazoa</taxon>
        <taxon>Ecdysozoa</taxon>
        <taxon>Arthropoda</taxon>
        <taxon>Hexapoda</taxon>
        <taxon>Insecta</taxon>
        <taxon>Pterygota</taxon>
        <taxon>Neoptera</taxon>
        <taxon>Endopterygota</taxon>
        <taxon>Diptera</taxon>
        <taxon>Nematocera</taxon>
        <taxon>Culicoidea</taxon>
        <taxon>Culicidae</taxon>
        <taxon>Culicinae</taxon>
        <taxon>Culicini</taxon>
        <taxon>Culex</taxon>
        <taxon>Culex</taxon>
    </lineage>
</organism>
<sequence length="244" mass="27774">MQMHLSIRELIAVQVQEEAQPGQRELVFGFVVRKGHLQRVLGERDGVPGQQQELRVRGAGSVDDAGILGDVVQHVDRLVGVVQVGDVELQRHLGQHAGLVGGGVRVRPAAYVRFRHRSSRRGHSSASCCRCCSSRWCRRWSSCVWRLCCSASSCSASSRRCCWRSCCCCWRFLGSWYDDGTILLSCNREREREERSLSQQFEAMFGFETRARESYRLSSKIYFCFARVDIPSQYKAQSKQIETV</sequence>
<accession>A0A8D8FAX4</accession>